<dbReference type="GO" id="GO:0006043">
    <property type="term" value="P:glucosamine catabolic process"/>
    <property type="evidence" value="ECO:0007669"/>
    <property type="project" value="TreeGrafter"/>
</dbReference>
<dbReference type="GO" id="GO:0006046">
    <property type="term" value="P:N-acetylglucosamine catabolic process"/>
    <property type="evidence" value="ECO:0007669"/>
    <property type="project" value="UniProtKB-UniRule"/>
</dbReference>
<evidence type="ECO:0000313" key="7">
    <source>
        <dbReference type="EMBL" id="GLG91719.1"/>
    </source>
</evidence>
<dbReference type="CDD" id="cd01399">
    <property type="entry name" value="GlcN6P_deaminase"/>
    <property type="match status" value="1"/>
</dbReference>
<dbReference type="InterPro" id="IPR018321">
    <property type="entry name" value="Glucosamine6P_isomerase_CS"/>
</dbReference>
<comment type="pathway">
    <text evidence="4">Amino-sugar metabolism; N-acetylneuraminate degradation; D-fructose 6-phosphate from N-acetylneuraminate: step 5/5.</text>
</comment>
<feature type="active site" description="Proton acceptor; for enolization step" evidence="4">
    <location>
        <position position="67"/>
    </location>
</feature>
<dbReference type="Gene3D" id="3.40.50.1360">
    <property type="match status" value="1"/>
</dbReference>
<name>A0A9W6C5R5_9FIRM</name>
<sequence length="243" mass="26448">MRFYVEKDYDALSQRAANIIAAQVISKPDCVLGLATGSSPVGTYKNLVAKYENGDLDFSQVKTANLDEYKGLPKDNDQSYYYFMHDHLFDHVNIDPANTNIPDGTCEDSEAECAHYEEVVASLGGVDLQLLGIGHNGHIGFNEPGSEFPKATHCVDLQPSTIEANKRFFASADDVPKQAYSMGIGTIMRAKKILLIVSGEDKAEAVAKSFFGPVTPEVPASILQFHPDVTVVADEAAFSKVPR</sequence>
<dbReference type="EMBL" id="BSBO01000014">
    <property type="protein sequence ID" value="GLG04443.1"/>
    <property type="molecule type" value="Genomic_DNA"/>
</dbReference>
<dbReference type="PANTHER" id="PTHR11280">
    <property type="entry name" value="GLUCOSAMINE-6-PHOSPHATE ISOMERASE"/>
    <property type="match status" value="1"/>
</dbReference>
<feature type="active site" description="For ring-opening step" evidence="4">
    <location>
        <position position="143"/>
    </location>
</feature>
<keyword evidence="8" id="KW-1185">Reference proteome</keyword>
<dbReference type="EMBL" id="BSCH01000025">
    <property type="protein sequence ID" value="GLG91719.1"/>
    <property type="molecule type" value="Genomic_DNA"/>
</dbReference>
<gene>
    <name evidence="4 6" type="primary">nagB</name>
    <name evidence="6" type="ORF">Selli1_16170</name>
    <name evidence="7" type="ORF">Selli2_31460</name>
</gene>
<comment type="function">
    <text evidence="4">Catalyzes the reversible isomerization-deamination of glucosamine 6-phosphate (GlcN6P) to form fructose 6-phosphate (Fru6P) and ammonium ion.</text>
</comment>
<protein>
    <recommendedName>
        <fullName evidence="4">Glucosamine-6-phosphate deaminase</fullName>
        <ecNumber evidence="4">3.5.99.6</ecNumber>
    </recommendedName>
    <alternativeName>
        <fullName evidence="4">GlcN6P deaminase</fullName>
        <shortName evidence="4">GNPDA</shortName>
    </alternativeName>
    <alternativeName>
        <fullName evidence="4">Glucosamine-6-phosphate isomerase</fullName>
    </alternativeName>
</protein>
<comment type="caution">
    <text evidence="6">The sequence shown here is derived from an EMBL/GenBank/DDBJ whole genome shotgun (WGS) entry which is preliminary data.</text>
</comment>
<evidence type="ECO:0000259" key="5">
    <source>
        <dbReference type="Pfam" id="PF01182"/>
    </source>
</evidence>
<comment type="caution">
    <text evidence="4">Lacks conserved residue(s) required for the propagation of feature annotation.</text>
</comment>
<keyword evidence="2 4" id="KW-0378">Hydrolase</keyword>
<reference evidence="6 8" key="5">
    <citation type="journal article" date="2023" name="Int. J. Syst. Evol. Microbiol.">
        <title>Sellimonas catena sp. nov., isolated from human faeces.</title>
        <authorList>
            <person name="Hisatomi A."/>
            <person name="Ohkuma M."/>
            <person name="Sakamoto M."/>
        </authorList>
    </citation>
    <scope>NUCLEOTIDE SEQUENCE [LARGE SCALE GENOMIC DNA]</scope>
    <source>
        <strain evidence="6 8">12EGH17</strain>
        <strain evidence="7">18CBH55</strain>
    </source>
</reference>
<keyword evidence="3 4" id="KW-0119">Carbohydrate metabolism</keyword>
<comment type="similarity">
    <text evidence="4">Belongs to the glucosamine/galactosamine-6-phosphate isomerase family. NagB subfamily.</text>
</comment>
<dbReference type="Proteomes" id="UP001145145">
    <property type="component" value="Unassembled WGS sequence"/>
</dbReference>
<feature type="active site" description="For ring-opening step" evidence="4">
    <location>
        <position position="136"/>
    </location>
</feature>
<dbReference type="GO" id="GO:0019262">
    <property type="term" value="P:N-acetylneuraminate catabolic process"/>
    <property type="evidence" value="ECO:0007669"/>
    <property type="project" value="UniProtKB-UniRule"/>
</dbReference>
<evidence type="ECO:0000313" key="8">
    <source>
        <dbReference type="Proteomes" id="UP001145145"/>
    </source>
</evidence>
<dbReference type="GO" id="GO:0005737">
    <property type="term" value="C:cytoplasm"/>
    <property type="evidence" value="ECO:0007669"/>
    <property type="project" value="TreeGrafter"/>
</dbReference>
<proteinExistence type="inferred from homology"/>
<comment type="catalytic activity">
    <reaction evidence="1 4">
        <text>alpha-D-glucosamine 6-phosphate + H2O = beta-D-fructose 6-phosphate + NH4(+)</text>
        <dbReference type="Rhea" id="RHEA:12172"/>
        <dbReference type="ChEBI" id="CHEBI:15377"/>
        <dbReference type="ChEBI" id="CHEBI:28938"/>
        <dbReference type="ChEBI" id="CHEBI:57634"/>
        <dbReference type="ChEBI" id="CHEBI:75989"/>
        <dbReference type="EC" id="3.5.99.6"/>
    </reaction>
</comment>
<dbReference type="SUPFAM" id="SSF100950">
    <property type="entry name" value="NagB/RpiA/CoA transferase-like"/>
    <property type="match status" value="1"/>
</dbReference>
<dbReference type="Pfam" id="PF01182">
    <property type="entry name" value="Glucosamine_iso"/>
    <property type="match status" value="1"/>
</dbReference>
<evidence type="ECO:0000256" key="3">
    <source>
        <dbReference type="ARBA" id="ARBA00023277"/>
    </source>
</evidence>
<dbReference type="EC" id="3.5.99.6" evidence="4"/>
<dbReference type="AlphaFoldDB" id="A0A9W6C5R5"/>
<dbReference type="InterPro" id="IPR006148">
    <property type="entry name" value="Glc/Gal-6P_isomerase"/>
</dbReference>
<evidence type="ECO:0000256" key="1">
    <source>
        <dbReference type="ARBA" id="ARBA00000644"/>
    </source>
</evidence>
<dbReference type="NCBIfam" id="TIGR00502">
    <property type="entry name" value="nagB"/>
    <property type="match status" value="1"/>
</dbReference>
<reference evidence="7" key="3">
    <citation type="submission" date="2022-11" db="EMBL/GenBank/DDBJ databases">
        <title>Draft genome sequence of Sellimonas catena strain 18CBH55.</title>
        <authorList>
            <person name="Atsushi H."/>
            <person name="Moriya O."/>
            <person name="Mitsuo S."/>
        </authorList>
    </citation>
    <scope>NUCLEOTIDE SEQUENCE</scope>
    <source>
        <strain evidence="7">18CBH55</strain>
    </source>
</reference>
<accession>A0A9W6C5R5</accession>
<feature type="active site" description="Proton acceptor; for ring-opening step" evidence="4">
    <location>
        <position position="138"/>
    </location>
</feature>
<dbReference type="InterPro" id="IPR004547">
    <property type="entry name" value="Glucosamine6P_isomerase"/>
</dbReference>
<evidence type="ECO:0000256" key="4">
    <source>
        <dbReference type="HAMAP-Rule" id="MF_01241"/>
    </source>
</evidence>
<dbReference type="FunFam" id="3.40.50.1360:FF:000003">
    <property type="entry name" value="Glucosamine-6-phosphate deaminase"/>
    <property type="match status" value="1"/>
</dbReference>
<reference evidence="7" key="4">
    <citation type="submission" date="2022-11" db="EMBL/GenBank/DDBJ databases">
        <title>Draft genome sequence of Sellimonas catena strain 18CBH55.</title>
        <authorList>
            <person name="Hisatomi A."/>
            <person name="Ohkuma M."/>
            <person name="Sakamoto M."/>
        </authorList>
    </citation>
    <scope>NUCLEOTIDE SEQUENCE</scope>
    <source>
        <strain evidence="7">18CBH55</strain>
    </source>
</reference>
<dbReference type="RefSeq" id="WP_087168708.1">
    <property type="nucleotide sequence ID" value="NZ_BSBO01000014.1"/>
</dbReference>
<dbReference type="InterPro" id="IPR037171">
    <property type="entry name" value="NagB/RpiA_transferase-like"/>
</dbReference>
<dbReference type="HAMAP" id="MF_01241">
    <property type="entry name" value="GlcN6P_deamin"/>
    <property type="match status" value="1"/>
</dbReference>
<dbReference type="Proteomes" id="UP001145094">
    <property type="component" value="Unassembled WGS sequence"/>
</dbReference>
<dbReference type="GO" id="GO:0004342">
    <property type="term" value="F:glucosamine-6-phosphate deaminase activity"/>
    <property type="evidence" value="ECO:0007669"/>
    <property type="project" value="UniProtKB-UniRule"/>
</dbReference>
<organism evidence="6 8">
    <name type="scientific">Sellimonas catena</name>
    <dbReference type="NCBI Taxonomy" id="2994035"/>
    <lineage>
        <taxon>Bacteria</taxon>
        <taxon>Bacillati</taxon>
        <taxon>Bacillota</taxon>
        <taxon>Clostridia</taxon>
        <taxon>Lachnospirales</taxon>
        <taxon>Lachnospiraceae</taxon>
        <taxon>Sellimonas</taxon>
    </lineage>
</organism>
<evidence type="ECO:0000256" key="2">
    <source>
        <dbReference type="ARBA" id="ARBA00022801"/>
    </source>
</evidence>
<dbReference type="PANTHER" id="PTHR11280:SF5">
    <property type="entry name" value="GLUCOSAMINE-6-PHOSPHATE ISOMERASE"/>
    <property type="match status" value="1"/>
</dbReference>
<dbReference type="PROSITE" id="PS01161">
    <property type="entry name" value="GLC_GALNAC_ISOMERASE"/>
    <property type="match status" value="1"/>
</dbReference>
<reference evidence="6" key="1">
    <citation type="submission" date="2022-11" db="EMBL/GenBank/DDBJ databases">
        <title>Draft genome sequence of Sellimonas catena strain 12EGH17.</title>
        <authorList>
            <person name="Atsushi H."/>
            <person name="Moriya O."/>
            <person name="Mitsuo S."/>
        </authorList>
    </citation>
    <scope>NUCLEOTIDE SEQUENCE</scope>
    <source>
        <strain evidence="6">12EGH17</strain>
    </source>
</reference>
<dbReference type="GO" id="GO:0005975">
    <property type="term" value="P:carbohydrate metabolic process"/>
    <property type="evidence" value="ECO:0007669"/>
    <property type="project" value="InterPro"/>
</dbReference>
<dbReference type="GO" id="GO:0042802">
    <property type="term" value="F:identical protein binding"/>
    <property type="evidence" value="ECO:0007669"/>
    <property type="project" value="TreeGrafter"/>
</dbReference>
<feature type="domain" description="Glucosamine/galactosamine-6-phosphate isomerase" evidence="5">
    <location>
        <begin position="10"/>
        <end position="224"/>
    </location>
</feature>
<evidence type="ECO:0000313" key="6">
    <source>
        <dbReference type="EMBL" id="GLG04443.1"/>
    </source>
</evidence>
<reference evidence="6" key="2">
    <citation type="submission" date="2022-11" db="EMBL/GenBank/DDBJ databases">
        <title>Draft genome sequence of Sellimonas catena strain 12EGH17.</title>
        <authorList>
            <person name="Hisatomi A."/>
            <person name="Ohkuma M."/>
            <person name="Sakamoto M."/>
        </authorList>
    </citation>
    <scope>NUCLEOTIDE SEQUENCE</scope>
    <source>
        <strain evidence="6">12EGH17</strain>
    </source>
</reference>